<evidence type="ECO:0000259" key="2">
    <source>
        <dbReference type="Pfam" id="PF08707"/>
    </source>
</evidence>
<reference evidence="4 5" key="1">
    <citation type="journal article" date="2018" name="Gigascience">
        <title>Genomes of trombidid mites reveal novel predicted allergens and laterally-transferred genes associated with secondary metabolism.</title>
        <authorList>
            <person name="Dong X."/>
            <person name="Chaisiri K."/>
            <person name="Xia D."/>
            <person name="Armstrong S.D."/>
            <person name="Fang Y."/>
            <person name="Donnelly M.J."/>
            <person name="Kadowaki T."/>
            <person name="McGarry J.W."/>
            <person name="Darby A.C."/>
            <person name="Makepeace B.L."/>
        </authorList>
    </citation>
    <scope>NUCLEOTIDE SEQUENCE [LARGE SCALE GENOMIC DNA]</scope>
    <source>
        <strain evidence="4">UoL-WK</strain>
    </source>
</reference>
<feature type="compositionally biased region" description="Low complexity" evidence="1">
    <location>
        <begin position="249"/>
        <end position="279"/>
    </location>
</feature>
<evidence type="ECO:0000256" key="1">
    <source>
        <dbReference type="SAM" id="MobiDB-lite"/>
    </source>
</evidence>
<feature type="compositionally biased region" description="Polar residues" evidence="1">
    <location>
        <begin position="1"/>
        <end position="19"/>
    </location>
</feature>
<keyword evidence="5" id="KW-1185">Reference proteome</keyword>
<feature type="region of interest" description="Disordered" evidence="1">
    <location>
        <begin position="1"/>
        <end position="29"/>
    </location>
</feature>
<comment type="caution">
    <text evidence="4">The sequence shown here is derived from an EMBL/GenBank/DDBJ whole genome shotgun (WGS) entry which is preliminary data.</text>
</comment>
<accession>A0A443QJP4</accession>
<protein>
    <recommendedName>
        <fullName evidence="6">DNA primase/polymerase bifunctional N-terminal domain-containing protein</fullName>
    </recommendedName>
</protein>
<proteinExistence type="predicted"/>
<dbReference type="InterPro" id="IPR014819">
    <property type="entry name" value="PriCT_2"/>
</dbReference>
<evidence type="ECO:0000313" key="5">
    <source>
        <dbReference type="Proteomes" id="UP000285301"/>
    </source>
</evidence>
<name>A0A443QJP4_9ACAR</name>
<feature type="compositionally biased region" description="Polar residues" evidence="1">
    <location>
        <begin position="231"/>
        <end position="245"/>
    </location>
</feature>
<dbReference type="AlphaFoldDB" id="A0A443QJP4"/>
<feature type="domain" description="Primase C-terminal 2" evidence="2">
    <location>
        <begin position="300"/>
        <end position="371"/>
    </location>
</feature>
<evidence type="ECO:0000259" key="3">
    <source>
        <dbReference type="Pfam" id="PF09250"/>
    </source>
</evidence>
<dbReference type="Proteomes" id="UP000285301">
    <property type="component" value="Unassembled WGS sequence"/>
</dbReference>
<gene>
    <name evidence="4" type="ORF">B4U79_16532</name>
</gene>
<evidence type="ECO:0000313" key="4">
    <source>
        <dbReference type="EMBL" id="RWS03242.1"/>
    </source>
</evidence>
<dbReference type="EMBL" id="NCKU01006694">
    <property type="protein sequence ID" value="RWS03242.1"/>
    <property type="molecule type" value="Genomic_DNA"/>
</dbReference>
<dbReference type="Pfam" id="PF09250">
    <property type="entry name" value="Prim-Pol"/>
    <property type="match status" value="1"/>
</dbReference>
<dbReference type="InterPro" id="IPR015330">
    <property type="entry name" value="DNA_primase/pol_bifunc_N"/>
</dbReference>
<feature type="domain" description="DNA primase/polymerase bifunctional N-terminal" evidence="3">
    <location>
        <begin position="49"/>
        <end position="192"/>
    </location>
</feature>
<dbReference type="Pfam" id="PF08707">
    <property type="entry name" value="PriCT_2"/>
    <property type="match status" value="1"/>
</dbReference>
<organism evidence="4 5">
    <name type="scientific">Dinothrombium tinctorium</name>
    <dbReference type="NCBI Taxonomy" id="1965070"/>
    <lineage>
        <taxon>Eukaryota</taxon>
        <taxon>Metazoa</taxon>
        <taxon>Ecdysozoa</taxon>
        <taxon>Arthropoda</taxon>
        <taxon>Chelicerata</taxon>
        <taxon>Arachnida</taxon>
        <taxon>Acari</taxon>
        <taxon>Acariformes</taxon>
        <taxon>Trombidiformes</taxon>
        <taxon>Prostigmata</taxon>
        <taxon>Anystina</taxon>
        <taxon>Parasitengona</taxon>
        <taxon>Trombidioidea</taxon>
        <taxon>Trombidiidae</taxon>
        <taxon>Dinothrombium</taxon>
    </lineage>
</organism>
<feature type="region of interest" description="Disordered" evidence="1">
    <location>
        <begin position="220"/>
        <end position="279"/>
    </location>
</feature>
<sequence length="650" mass="73036">MQSTKQESTKESCGQSVVQSGAPGDVSSVEPFSRRIESMVSYPCKQKIPQVKEWNKLKEKKPHAPGTQFGLLCGKTNGFLVVDCDLLKNSDPKLYVDGLYAWNEWIKQHGDVCAPRVKTGSGGLHVYFCYDSQVPDFCQQLEGKLVSAEHDGKKIKIDVLTNEKNVIAPGSPGYEYLTEEDKLRPLVPLPEWLKEILMTTSKQQHAKKKHKLETKVVPEKKRKLKQHSKFEATNDNNNCSTSTKHSNNEGSTIEGSTIEESSIEGSSIEGSGIEGSSIEGSSIEGNGSLEVSWVELAGVVNELDASLAEPFDSWSRVLWAICSTARKNHFTALDIAVLFSKKCPAKFRGEEDVRKVYEKADGRLGFGYLVWLSVDDIEFRDSKTLMVSYTDEQGSRGKLRIFAPYAAVYAENVNNNLTTNISNNNNSNDDDLSIGKSGNGQINNKSGFLCFLTNALELEQRLGIFDKRFQGRCVCYLRNENEFDLRCENDSSMGLWMGTVSNTSRMTLVNPMHSGFRYIHFEQKNFSASSNETKDSITFASENNNIPLVNLVPDSMKDWKNLLCAESDEVAQWLEERISVTRNKEHVLTQEEVYQRLKMSGIKCLRTALTPKWKAFAERHALEYRAEIKVADFGNTRKKLHKVLIGVNFE</sequence>
<dbReference type="SUPFAM" id="SSF56747">
    <property type="entry name" value="Prim-pol domain"/>
    <property type="match status" value="1"/>
</dbReference>
<evidence type="ECO:0008006" key="6">
    <source>
        <dbReference type="Google" id="ProtNLM"/>
    </source>
</evidence>